<dbReference type="Proteomes" id="UP000429523">
    <property type="component" value="Unassembled WGS sequence"/>
</dbReference>
<dbReference type="Proteomes" id="UP000488956">
    <property type="component" value="Unassembled WGS sequence"/>
</dbReference>
<name>A0A6A3YBS5_9STRA</name>
<gene>
    <name evidence="7" type="ORF">PF002_g17453</name>
    <name evidence="6" type="ORF">PF005_g15250</name>
    <name evidence="5" type="ORF">PF006_g14158</name>
    <name evidence="4" type="ORF">PF007_g13951</name>
    <name evidence="1" type="ORF">PF009_g14723</name>
    <name evidence="3" type="ORF">PF010_g17530</name>
    <name evidence="2" type="ORF">PF011_g11667</name>
</gene>
<evidence type="ECO:0000313" key="1">
    <source>
        <dbReference type="EMBL" id="KAE8935321.1"/>
    </source>
</evidence>
<comment type="caution">
    <text evidence="7">The sequence shown here is derived from an EMBL/GenBank/DDBJ whole genome shotgun (WGS) entry which is preliminary data.</text>
</comment>
<evidence type="ECO:0000313" key="14">
    <source>
        <dbReference type="Proteomes" id="UP000488956"/>
    </source>
</evidence>
<accession>A0A6A3YBS5</accession>
<organism evidence="7 10">
    <name type="scientific">Phytophthora fragariae</name>
    <dbReference type="NCBI Taxonomy" id="53985"/>
    <lineage>
        <taxon>Eukaryota</taxon>
        <taxon>Sar</taxon>
        <taxon>Stramenopiles</taxon>
        <taxon>Oomycota</taxon>
        <taxon>Peronosporomycetes</taxon>
        <taxon>Peronosporales</taxon>
        <taxon>Peronosporaceae</taxon>
        <taxon>Phytophthora</taxon>
    </lineage>
</organism>
<evidence type="ECO:0000313" key="6">
    <source>
        <dbReference type="EMBL" id="KAE9200686.1"/>
    </source>
</evidence>
<dbReference type="AlphaFoldDB" id="A0A6A3YBS5"/>
<dbReference type="OrthoDB" id="127802at2759"/>
<protein>
    <submittedName>
        <fullName evidence="7">Uncharacterized protein</fullName>
    </submittedName>
</protein>
<evidence type="ECO:0000313" key="3">
    <source>
        <dbReference type="EMBL" id="KAE9093316.1"/>
    </source>
</evidence>
<evidence type="ECO:0000313" key="12">
    <source>
        <dbReference type="Proteomes" id="UP000441208"/>
    </source>
</evidence>
<dbReference type="EMBL" id="QXGA01000876">
    <property type="protein sequence ID" value="KAE9137498.1"/>
    <property type="molecule type" value="Genomic_DNA"/>
</dbReference>
<keyword evidence="9" id="KW-1185">Reference proteome</keyword>
<proteinExistence type="predicted"/>
<dbReference type="Proteomes" id="UP000433483">
    <property type="component" value="Unassembled WGS sequence"/>
</dbReference>
<evidence type="ECO:0000313" key="2">
    <source>
        <dbReference type="EMBL" id="KAE9006268.1"/>
    </source>
</evidence>
<evidence type="ECO:0000313" key="13">
    <source>
        <dbReference type="Proteomes" id="UP000460718"/>
    </source>
</evidence>
<dbReference type="Proteomes" id="UP000441208">
    <property type="component" value="Unassembled WGS sequence"/>
</dbReference>
<reference evidence="8 9" key="1">
    <citation type="submission" date="2018-08" db="EMBL/GenBank/DDBJ databases">
        <title>Genomic investigation of the strawberry pathogen Phytophthora fragariae indicates pathogenicity is determined by transcriptional variation in three key races.</title>
        <authorList>
            <person name="Adams T.M."/>
            <person name="Armitage A.D."/>
            <person name="Sobczyk M.K."/>
            <person name="Bates H.J."/>
            <person name="Dunwell J.M."/>
            <person name="Nellist C.F."/>
            <person name="Harrison R.J."/>
        </authorList>
    </citation>
    <scope>NUCLEOTIDE SEQUENCE [LARGE SCALE GENOMIC DNA]</scope>
    <source>
        <strain evidence="7 10">BC-1</strain>
        <strain evidence="6 9">NOV-27</strain>
        <strain evidence="5 11">NOV-5</strain>
        <strain evidence="4 12">NOV-71</strain>
        <strain evidence="1 8">NOV-9</strain>
        <strain evidence="3 14">ONT-3</strain>
        <strain evidence="2 13">SCRP245</strain>
    </source>
</reference>
<evidence type="ECO:0000313" key="8">
    <source>
        <dbReference type="Proteomes" id="UP000429523"/>
    </source>
</evidence>
<evidence type="ECO:0000313" key="11">
    <source>
        <dbReference type="Proteomes" id="UP000440732"/>
    </source>
</evidence>
<sequence>MRPLPPAGADAFYPDVVFETDWSQRINKRDILYEAALHRGCVKHKRSVIS</sequence>
<dbReference type="Proteomes" id="UP000440367">
    <property type="component" value="Unassembled WGS sequence"/>
</dbReference>
<evidence type="ECO:0000313" key="4">
    <source>
        <dbReference type="EMBL" id="KAE9104738.1"/>
    </source>
</evidence>
<evidence type="ECO:0000313" key="10">
    <source>
        <dbReference type="Proteomes" id="UP000440367"/>
    </source>
</evidence>
<dbReference type="EMBL" id="QXGD01001087">
    <property type="protein sequence ID" value="KAE9215147.1"/>
    <property type="molecule type" value="Genomic_DNA"/>
</dbReference>
<dbReference type="EMBL" id="QXFX01001274">
    <property type="protein sequence ID" value="KAE9093316.1"/>
    <property type="molecule type" value="Genomic_DNA"/>
</dbReference>
<dbReference type="EMBL" id="QXGB01000938">
    <property type="protein sequence ID" value="KAE9200686.1"/>
    <property type="molecule type" value="Genomic_DNA"/>
</dbReference>
<dbReference type="Proteomes" id="UP000460718">
    <property type="component" value="Unassembled WGS sequence"/>
</dbReference>
<dbReference type="EMBL" id="QXGF01000817">
    <property type="protein sequence ID" value="KAE8935321.1"/>
    <property type="molecule type" value="Genomic_DNA"/>
</dbReference>
<dbReference type="EMBL" id="QXFZ01000789">
    <property type="protein sequence ID" value="KAE9104738.1"/>
    <property type="molecule type" value="Genomic_DNA"/>
</dbReference>
<evidence type="ECO:0000313" key="5">
    <source>
        <dbReference type="EMBL" id="KAE9137498.1"/>
    </source>
</evidence>
<dbReference type="EMBL" id="QXFW01000653">
    <property type="protein sequence ID" value="KAE9006268.1"/>
    <property type="molecule type" value="Genomic_DNA"/>
</dbReference>
<evidence type="ECO:0000313" key="7">
    <source>
        <dbReference type="EMBL" id="KAE9215147.1"/>
    </source>
</evidence>
<evidence type="ECO:0000313" key="9">
    <source>
        <dbReference type="Proteomes" id="UP000433483"/>
    </source>
</evidence>
<dbReference type="Proteomes" id="UP000440732">
    <property type="component" value="Unassembled WGS sequence"/>
</dbReference>